<name>A0AAW2EJW8_9HYME</name>
<proteinExistence type="predicted"/>
<evidence type="ECO:0000256" key="1">
    <source>
        <dbReference type="SAM" id="Phobius"/>
    </source>
</evidence>
<organism evidence="2 3">
    <name type="scientific">Cardiocondyla obscurior</name>
    <dbReference type="NCBI Taxonomy" id="286306"/>
    <lineage>
        <taxon>Eukaryota</taxon>
        <taxon>Metazoa</taxon>
        <taxon>Ecdysozoa</taxon>
        <taxon>Arthropoda</taxon>
        <taxon>Hexapoda</taxon>
        <taxon>Insecta</taxon>
        <taxon>Pterygota</taxon>
        <taxon>Neoptera</taxon>
        <taxon>Endopterygota</taxon>
        <taxon>Hymenoptera</taxon>
        <taxon>Apocrita</taxon>
        <taxon>Aculeata</taxon>
        <taxon>Formicoidea</taxon>
        <taxon>Formicidae</taxon>
        <taxon>Myrmicinae</taxon>
        <taxon>Cardiocondyla</taxon>
    </lineage>
</organism>
<keyword evidence="1" id="KW-1133">Transmembrane helix</keyword>
<evidence type="ECO:0000313" key="2">
    <source>
        <dbReference type="EMBL" id="KAL0102541.1"/>
    </source>
</evidence>
<gene>
    <name evidence="2" type="ORF">PUN28_018079</name>
</gene>
<sequence>MPRRGMLRAKIREKVLTNSRNKLTTRRTSMANFHKGTFPPINRPGSFRIIFLISPYFFFSFFLSFLFR</sequence>
<evidence type="ECO:0000313" key="3">
    <source>
        <dbReference type="Proteomes" id="UP001430953"/>
    </source>
</evidence>
<keyword evidence="1" id="KW-0812">Transmembrane</keyword>
<dbReference type="Proteomes" id="UP001430953">
    <property type="component" value="Unassembled WGS sequence"/>
</dbReference>
<dbReference type="AlphaFoldDB" id="A0AAW2EJW8"/>
<feature type="transmembrane region" description="Helical" evidence="1">
    <location>
        <begin position="49"/>
        <end position="67"/>
    </location>
</feature>
<comment type="caution">
    <text evidence="2">The sequence shown here is derived from an EMBL/GenBank/DDBJ whole genome shotgun (WGS) entry which is preliminary data.</text>
</comment>
<keyword evidence="3" id="KW-1185">Reference proteome</keyword>
<accession>A0AAW2EJW8</accession>
<keyword evidence="1" id="KW-0472">Membrane</keyword>
<protein>
    <submittedName>
        <fullName evidence="2">Uncharacterized protein</fullName>
    </submittedName>
</protein>
<reference evidence="2 3" key="1">
    <citation type="submission" date="2023-03" db="EMBL/GenBank/DDBJ databases">
        <title>High recombination rates correlate with genetic variation in Cardiocondyla obscurior ants.</title>
        <authorList>
            <person name="Errbii M."/>
        </authorList>
    </citation>
    <scope>NUCLEOTIDE SEQUENCE [LARGE SCALE GENOMIC DNA]</scope>
    <source>
        <strain evidence="2">Alpha-2009</strain>
        <tissue evidence="2">Whole body</tissue>
    </source>
</reference>
<dbReference type="EMBL" id="JADYXP020000022">
    <property type="protein sequence ID" value="KAL0102541.1"/>
    <property type="molecule type" value="Genomic_DNA"/>
</dbReference>